<keyword evidence="1" id="KW-0812">Transmembrane</keyword>
<dbReference type="EMBL" id="CP009247">
    <property type="protein sequence ID" value="APT89688.1"/>
    <property type="molecule type" value="Genomic_DNA"/>
</dbReference>
<evidence type="ECO:0000259" key="3">
    <source>
        <dbReference type="Pfam" id="PF15420"/>
    </source>
</evidence>
<dbReference type="STRING" id="1437875.CFRA_11140"/>
<organism evidence="4 5">
    <name type="scientific">Corynebacterium frankenforstense DSM 45800</name>
    <dbReference type="NCBI Taxonomy" id="1437875"/>
    <lineage>
        <taxon>Bacteria</taxon>
        <taxon>Bacillati</taxon>
        <taxon>Actinomycetota</taxon>
        <taxon>Actinomycetes</taxon>
        <taxon>Mycobacteriales</taxon>
        <taxon>Corynebacteriaceae</taxon>
        <taxon>Corynebacterium</taxon>
    </lineage>
</organism>
<dbReference type="InterPro" id="IPR029058">
    <property type="entry name" value="AB_hydrolase_fold"/>
</dbReference>
<feature type="domain" description="Alpha/beta-hydrolase catalytic" evidence="2">
    <location>
        <begin position="325"/>
        <end position="606"/>
    </location>
</feature>
<dbReference type="Proteomes" id="UP000185434">
    <property type="component" value="Chromosome"/>
</dbReference>
<sequence>MSAAARAVGSAARSALGFGAGLLPGVRSMPGQDPDSGPRRPTEAGIVGAEVATWLALSPSLLPRPWWATATNLTAAQGLGHLTGSLVWWLLRHGGARLPRPRGWYRVRPTVLAAAHTGLTATTLVALGAALRRGRRQAGLVGMPTPRGLAQLTAGTVAGTAGYAALLLVGELTQQGFDRTRAGLHRAVPRAPRWAAGLAALAAVAGAWVLVGDRVVVRRVLIRMAEHAEFLDRQTFSGVTRPWRAERSGSPVSAESWDSLGAAGRANMSNGPRAADITAVTGVEAKEPVRVFVGLAAVDDADRSVGGPGSTEKLRRALAAPPGGVRAAARRAVAELERTGGLDRRVLVLHCSTGTGWIPDWSVDAVEFLTGGDCAMASIQYTFLPSLLSYLNDGALPRAAAAALFTEVRRALAGRAPGDRPRVFVTGESLGAYGTADAFRDLDELLELADGAVLTGAPTFTRLTRRLTEARRRDSPWRLPVVGDGAHVRFAAHPSHLHHDWRGDDYPQPWAHPRVVVAQHASDPISWWGPALFLRRPDWLAEPGARGQKAPAAQRLDVPVDTRWVPLITGWQVAVDMLTCLRAPGGHGHNYHAEFLDYWAAVLGDAATVELTAPLKDRAARWTAAHQRRG</sequence>
<keyword evidence="5" id="KW-1185">Reference proteome</keyword>
<evidence type="ECO:0000313" key="5">
    <source>
        <dbReference type="Proteomes" id="UP000185434"/>
    </source>
</evidence>
<accession>A0A1L7CV50</accession>
<reference evidence="4 5" key="1">
    <citation type="submission" date="2014-08" db="EMBL/GenBank/DDBJ databases">
        <title>Complete genome sequence of Corynebacterium frankenforstense ST18(T) (=DSM 45800(T)), isolated from raw cow milk.</title>
        <authorList>
            <person name="Ruckert C."/>
            <person name="Albersmeier A."/>
            <person name="Winkler A."/>
            <person name="Lipski A."/>
            <person name="Kalinowski J."/>
        </authorList>
    </citation>
    <scope>NUCLEOTIDE SEQUENCE [LARGE SCALE GENOMIC DNA]</scope>
    <source>
        <strain evidence="4 5">ST18</strain>
    </source>
</reference>
<dbReference type="Pfam" id="PF10081">
    <property type="entry name" value="Abhydrolase_9"/>
    <property type="match status" value="1"/>
</dbReference>
<feature type="transmembrane region" description="Helical" evidence="1">
    <location>
        <begin position="191"/>
        <end position="211"/>
    </location>
</feature>
<feature type="domain" description="Alpha/beta-hydrolase N-terminal" evidence="3">
    <location>
        <begin position="57"/>
        <end position="272"/>
    </location>
</feature>
<dbReference type="KEGG" id="cfk:CFRA_11140"/>
<dbReference type="ESTHER" id="9cory-a0a1l7cv50">
    <property type="family name" value="Abhydrolase_9"/>
</dbReference>
<dbReference type="Pfam" id="PF15420">
    <property type="entry name" value="Abhydrolase_9_N"/>
    <property type="match status" value="1"/>
</dbReference>
<evidence type="ECO:0008006" key="6">
    <source>
        <dbReference type="Google" id="ProtNLM"/>
    </source>
</evidence>
<evidence type="ECO:0000313" key="4">
    <source>
        <dbReference type="EMBL" id="APT89688.1"/>
    </source>
</evidence>
<dbReference type="AlphaFoldDB" id="A0A1L7CV50"/>
<feature type="transmembrane region" description="Helical" evidence="1">
    <location>
        <begin position="151"/>
        <end position="170"/>
    </location>
</feature>
<keyword evidence="1" id="KW-0472">Membrane</keyword>
<keyword evidence="1" id="KW-1133">Transmembrane helix</keyword>
<name>A0A1L7CV50_9CORY</name>
<feature type="transmembrane region" description="Helical" evidence="1">
    <location>
        <begin position="111"/>
        <end position="131"/>
    </location>
</feature>
<evidence type="ECO:0000256" key="1">
    <source>
        <dbReference type="SAM" id="Phobius"/>
    </source>
</evidence>
<dbReference type="InterPro" id="IPR027788">
    <property type="entry name" value="Alpha/beta-hydrolase_N_dom"/>
</dbReference>
<gene>
    <name evidence="4" type="ORF">CFRA_11140</name>
</gene>
<protein>
    <recommendedName>
        <fullName evidence="6">Alpha/beta-hydrolase catalytic domain-containing protein</fullName>
    </recommendedName>
</protein>
<dbReference type="SUPFAM" id="SSF53474">
    <property type="entry name" value="alpha/beta-Hydrolases"/>
    <property type="match status" value="1"/>
</dbReference>
<evidence type="ECO:0000259" key="2">
    <source>
        <dbReference type="Pfam" id="PF10081"/>
    </source>
</evidence>
<proteinExistence type="predicted"/>
<dbReference type="InterPro" id="IPR027787">
    <property type="entry name" value="Alpha/beta-hydrolase_catalytic"/>
</dbReference>